<evidence type="ECO:0000256" key="3">
    <source>
        <dbReference type="ARBA" id="ARBA00022840"/>
    </source>
</evidence>
<dbReference type="PANTHER" id="PTHR43423">
    <property type="entry name" value="ABC TRANSPORTER I FAMILY MEMBER 17"/>
    <property type="match status" value="1"/>
</dbReference>
<dbReference type="KEGG" id="asoc:CB4_01513"/>
<evidence type="ECO:0000313" key="5">
    <source>
        <dbReference type="Proteomes" id="UP000217696"/>
    </source>
</evidence>
<dbReference type="InterPro" id="IPR003439">
    <property type="entry name" value="ABC_transporter-like_ATP-bd"/>
</dbReference>
<accession>A0A0U4WF19</accession>
<name>A0A0U4WF19_9BACL</name>
<dbReference type="InterPro" id="IPR017871">
    <property type="entry name" value="ABC_transporter-like_CS"/>
</dbReference>
<dbReference type="PROSITE" id="PS00211">
    <property type="entry name" value="ABC_TRANSPORTER_1"/>
    <property type="match status" value="1"/>
</dbReference>
<evidence type="ECO:0000313" key="4">
    <source>
        <dbReference type="EMBL" id="BAU27339.1"/>
    </source>
</evidence>
<dbReference type="SUPFAM" id="SSF52540">
    <property type="entry name" value="P-loop containing nucleoside triphosphate hydrolases"/>
    <property type="match status" value="1"/>
</dbReference>
<protein>
    <submittedName>
        <fullName evidence="4">Putative ABC transporter ATP-binding protein YbbL</fullName>
    </submittedName>
</protein>
<dbReference type="SMART" id="SM00382">
    <property type="entry name" value="AAA"/>
    <property type="match status" value="1"/>
</dbReference>
<evidence type="ECO:0000256" key="1">
    <source>
        <dbReference type="ARBA" id="ARBA00022448"/>
    </source>
</evidence>
<keyword evidence="3 4" id="KW-0067">ATP-binding</keyword>
<dbReference type="GO" id="GO:0005524">
    <property type="term" value="F:ATP binding"/>
    <property type="evidence" value="ECO:0007669"/>
    <property type="project" value="UniProtKB-KW"/>
</dbReference>
<dbReference type="InterPro" id="IPR003593">
    <property type="entry name" value="AAA+_ATPase"/>
</dbReference>
<keyword evidence="2" id="KW-0547">Nucleotide-binding</keyword>
<dbReference type="RefSeq" id="WP_157737851.1">
    <property type="nucleotide sequence ID" value="NZ_AP017312.1"/>
</dbReference>
<reference evidence="4 5" key="1">
    <citation type="submission" date="2015-12" db="EMBL/GenBank/DDBJ databases">
        <title>Genome sequence of Aneurinibacillus soli.</title>
        <authorList>
            <person name="Lee J.S."/>
            <person name="Lee K.C."/>
            <person name="Kim K.K."/>
            <person name="Lee B.W."/>
        </authorList>
    </citation>
    <scope>NUCLEOTIDE SEQUENCE [LARGE SCALE GENOMIC DNA]</scope>
    <source>
        <strain evidence="4 5">CB4</strain>
    </source>
</reference>
<dbReference type="Proteomes" id="UP000217696">
    <property type="component" value="Chromosome"/>
</dbReference>
<dbReference type="PANTHER" id="PTHR43423:SF1">
    <property type="entry name" value="ABC TRANSPORTER I FAMILY MEMBER 17"/>
    <property type="match status" value="1"/>
</dbReference>
<dbReference type="PROSITE" id="PS50893">
    <property type="entry name" value="ABC_TRANSPORTER_2"/>
    <property type="match status" value="1"/>
</dbReference>
<dbReference type="AlphaFoldDB" id="A0A0U4WF19"/>
<dbReference type="InterPro" id="IPR027417">
    <property type="entry name" value="P-loop_NTPase"/>
</dbReference>
<organism evidence="4 5">
    <name type="scientific">Aneurinibacillus soli</name>
    <dbReference type="NCBI Taxonomy" id="1500254"/>
    <lineage>
        <taxon>Bacteria</taxon>
        <taxon>Bacillati</taxon>
        <taxon>Bacillota</taxon>
        <taxon>Bacilli</taxon>
        <taxon>Bacillales</taxon>
        <taxon>Paenibacillaceae</taxon>
        <taxon>Aneurinibacillus group</taxon>
        <taxon>Aneurinibacillus</taxon>
    </lineage>
</organism>
<dbReference type="GO" id="GO:0016887">
    <property type="term" value="F:ATP hydrolysis activity"/>
    <property type="evidence" value="ECO:0007669"/>
    <property type="project" value="InterPro"/>
</dbReference>
<gene>
    <name evidence="4" type="primary">ybbL</name>
    <name evidence="4" type="ORF">CB4_01513</name>
</gene>
<dbReference type="EMBL" id="AP017312">
    <property type="protein sequence ID" value="BAU27339.1"/>
    <property type="molecule type" value="Genomic_DNA"/>
</dbReference>
<keyword evidence="1" id="KW-0813">Transport</keyword>
<proteinExistence type="predicted"/>
<sequence length="225" mass="25068">MSVIEPVLELHNLSKSYELDNRSITPLYNVTASIPGGAFIAITGPSGTGKSTLLRLLTRLEDPDSGHVVYRGRPLTEWEPTELRRRLHYVFQNPVLFPGTVADNITYPARLTDQTLADDTIHDLLTRVALPPSYANRTVEDLSGGEKQRVNLARSLSLCPNVLLLDEPTSALDEESTAHIEAEVTAYCQQGNTIIWITHSTEQAKRIADRIWQIENGQLTEVVLR</sequence>
<dbReference type="Pfam" id="PF00005">
    <property type="entry name" value="ABC_tran"/>
    <property type="match status" value="1"/>
</dbReference>
<dbReference type="Gene3D" id="3.40.50.300">
    <property type="entry name" value="P-loop containing nucleotide triphosphate hydrolases"/>
    <property type="match status" value="1"/>
</dbReference>
<keyword evidence="5" id="KW-1185">Reference proteome</keyword>
<evidence type="ECO:0000256" key="2">
    <source>
        <dbReference type="ARBA" id="ARBA00022741"/>
    </source>
</evidence>